<gene>
    <name evidence="1" type="ORF">GCM10011369_27940</name>
</gene>
<accession>A0A8J2U7G0</accession>
<comment type="caution">
    <text evidence="1">The sequence shown here is derived from an EMBL/GenBank/DDBJ whole genome shotgun (WGS) entry which is preliminary data.</text>
</comment>
<evidence type="ECO:0000313" key="1">
    <source>
        <dbReference type="EMBL" id="GGA84316.1"/>
    </source>
</evidence>
<proteinExistence type="predicted"/>
<dbReference type="EMBL" id="BMDX01000016">
    <property type="protein sequence ID" value="GGA84316.1"/>
    <property type="molecule type" value="Genomic_DNA"/>
</dbReference>
<dbReference type="Proteomes" id="UP000619743">
    <property type="component" value="Unassembled WGS sequence"/>
</dbReference>
<organism evidence="1 2">
    <name type="scientific">Neiella marina</name>
    <dbReference type="NCBI Taxonomy" id="508461"/>
    <lineage>
        <taxon>Bacteria</taxon>
        <taxon>Pseudomonadati</taxon>
        <taxon>Pseudomonadota</taxon>
        <taxon>Gammaproteobacteria</taxon>
        <taxon>Alteromonadales</taxon>
        <taxon>Echinimonadaceae</taxon>
        <taxon>Neiella</taxon>
    </lineage>
</organism>
<dbReference type="AlphaFoldDB" id="A0A8J2U7G0"/>
<name>A0A8J2U7G0_9GAMM</name>
<protein>
    <submittedName>
        <fullName evidence="1">Uncharacterized protein</fullName>
    </submittedName>
</protein>
<keyword evidence="2" id="KW-1185">Reference proteome</keyword>
<sequence>MRYIEIDHMFGRSEKILDTRKRILVSVNEQVAKESGEAPFPIYDFLLVNEVTTEEIRFSDYPPSNYWFESSHYRKAIGDMMVLFMLSPEKSLGVDGFAKVISSSNIDQHISEQVSLFNQWRDNSPTVINELSKRAKAIEGVNKLD</sequence>
<reference evidence="2" key="1">
    <citation type="journal article" date="2019" name="Int. J. Syst. Evol. Microbiol.">
        <title>The Global Catalogue of Microorganisms (GCM) 10K type strain sequencing project: providing services to taxonomists for standard genome sequencing and annotation.</title>
        <authorList>
            <consortium name="The Broad Institute Genomics Platform"/>
            <consortium name="The Broad Institute Genome Sequencing Center for Infectious Disease"/>
            <person name="Wu L."/>
            <person name="Ma J."/>
        </authorList>
    </citation>
    <scope>NUCLEOTIDE SEQUENCE [LARGE SCALE GENOMIC DNA]</scope>
    <source>
        <strain evidence="2">CGMCC 1.10130</strain>
    </source>
</reference>
<evidence type="ECO:0000313" key="2">
    <source>
        <dbReference type="Proteomes" id="UP000619743"/>
    </source>
</evidence>